<evidence type="ECO:0000313" key="1">
    <source>
        <dbReference type="EMBL" id="OKY22193.1"/>
    </source>
</evidence>
<comment type="caution">
    <text evidence="1">The sequence shown here is derived from an EMBL/GenBank/DDBJ whole genome shotgun (WGS) entry which is preliminary data.</text>
</comment>
<evidence type="ECO:0000313" key="2">
    <source>
        <dbReference type="Proteomes" id="UP000186159"/>
    </source>
</evidence>
<organism evidence="1 2">
    <name type="scientific">Corynebacterium diphtheriae bv. gravis</name>
    <dbReference type="NCBI Taxonomy" id="1720349"/>
    <lineage>
        <taxon>Bacteria</taxon>
        <taxon>Bacillati</taxon>
        <taxon>Actinomycetota</taxon>
        <taxon>Actinomycetes</taxon>
        <taxon>Mycobacteriales</taxon>
        <taxon>Corynebacteriaceae</taxon>
        <taxon>Corynebacterium</taxon>
    </lineage>
</organism>
<proteinExistence type="predicted"/>
<protein>
    <submittedName>
        <fullName evidence="1">Transposase</fullName>
    </submittedName>
</protein>
<dbReference type="EMBL" id="LJXR01000015">
    <property type="protein sequence ID" value="OKY22193.1"/>
    <property type="molecule type" value="Genomic_DNA"/>
</dbReference>
<dbReference type="Proteomes" id="UP000186159">
    <property type="component" value="Unassembled WGS sequence"/>
</dbReference>
<accession>A0AAX0J172</accession>
<gene>
    <name evidence="1" type="ORF">AOT42_11090</name>
</gene>
<name>A0AAX0J172_CORDP</name>
<dbReference type="AlphaFoldDB" id="A0AAX0J172"/>
<reference evidence="1 2" key="1">
    <citation type="submission" date="2015-09" db="EMBL/GenBank/DDBJ databases">
        <title>Genome sequencing of Corynebacterium diphtheriae Bv. Gravis strain DSM 44123.</title>
        <authorList>
            <person name="Sangal V."/>
            <person name="Burkovski A."/>
        </authorList>
    </citation>
    <scope>NUCLEOTIDE SEQUENCE [LARGE SCALE GENOMIC DNA]</scope>
    <source>
        <strain evidence="1 2">DSM 44123</strain>
    </source>
</reference>
<sequence length="41" mass="4706">MPEDLVAENARLRRENHQLRDTNELLKAASAFFASRPGPKR</sequence>